<organism evidence="2">
    <name type="scientific">Eutreptiella gymnastica</name>
    <dbReference type="NCBI Taxonomy" id="73025"/>
    <lineage>
        <taxon>Eukaryota</taxon>
        <taxon>Discoba</taxon>
        <taxon>Euglenozoa</taxon>
        <taxon>Euglenida</taxon>
        <taxon>Spirocuta</taxon>
        <taxon>Euglenophyceae</taxon>
        <taxon>Eutreptiales</taxon>
        <taxon>Eutreptiaceae</taxon>
        <taxon>Eutreptiella</taxon>
    </lineage>
</organism>
<dbReference type="AlphaFoldDB" id="A0A7S1I2I9"/>
<evidence type="ECO:0000259" key="1">
    <source>
        <dbReference type="Pfam" id="PF10354"/>
    </source>
</evidence>
<gene>
    <name evidence="2" type="ORF">EGYM00392_LOCUS9923</name>
</gene>
<feature type="domain" description="25S rRNA (uridine-N(3))-methyltransferase BMT5-like" evidence="1">
    <location>
        <begin position="12"/>
        <end position="107"/>
    </location>
</feature>
<reference evidence="2" key="1">
    <citation type="submission" date="2021-01" db="EMBL/GenBank/DDBJ databases">
        <authorList>
            <person name="Corre E."/>
            <person name="Pelletier E."/>
            <person name="Niang G."/>
            <person name="Scheremetjew M."/>
            <person name="Finn R."/>
            <person name="Kale V."/>
            <person name="Holt S."/>
            <person name="Cochrane G."/>
            <person name="Meng A."/>
            <person name="Brown T."/>
            <person name="Cohen L."/>
        </authorList>
    </citation>
    <scope>NUCLEOTIDE SEQUENCE</scope>
    <source>
        <strain evidence="2">NIES-381</strain>
    </source>
</reference>
<protein>
    <recommendedName>
        <fullName evidence="1">25S rRNA (uridine-N(3))-methyltransferase BMT5-like domain-containing protein</fullName>
    </recommendedName>
</protein>
<dbReference type="EMBL" id="HBGA01026712">
    <property type="protein sequence ID" value="CAD8998853.1"/>
    <property type="molecule type" value="Transcribed_RNA"/>
</dbReference>
<dbReference type="Pfam" id="PF10354">
    <property type="entry name" value="BMT5-like"/>
    <property type="match status" value="1"/>
</dbReference>
<name>A0A7S1I2I9_9EUGL</name>
<dbReference type="InterPro" id="IPR019446">
    <property type="entry name" value="BMT5-like"/>
</dbReference>
<evidence type="ECO:0000313" key="2">
    <source>
        <dbReference type="EMBL" id="CAD8998853.1"/>
    </source>
</evidence>
<dbReference type="GO" id="GO:0070042">
    <property type="term" value="F:rRNA (uridine-N3-)-methyltransferase activity"/>
    <property type="evidence" value="ECO:0007669"/>
    <property type="project" value="InterPro"/>
</dbReference>
<dbReference type="GO" id="GO:0070475">
    <property type="term" value="P:rRNA base methylation"/>
    <property type="evidence" value="ECO:0007669"/>
    <property type="project" value="InterPro"/>
</dbReference>
<proteinExistence type="predicted"/>
<accession>A0A7S1I2I9</accession>
<sequence>MDLKTKFGMTQDGESEVCFKCIRWNFPHPGAQKGMREGDPRMKQQHEDLMSGFFSSCAQVQHPGGRIKLVIIRYPPVSRETIATLASTYGYNMKETKVFDPKKYPAYVRVWGDARDDNAYIHDPTYDDKGQRLFFEKRDPTQSMPRAHKPMLFCACLNYYLVDDRSTAQQQYAFIKQSFEQHVADLSHIVHVRTGAQLACLGLTFLPKDIHPRKQAFVVADALIKDIFKDKVGVKKDLTHVTFGTWKHAACVEVATPTEKLCLIHLLAEHESKVINPNNPKEWCQFKSALIFFLNPSVYQAVKDAHCNMMGFKIGGRTCCVLDLSKDGRPVEICPDSMWLPWVGRMILQEAFVRLKHGAEEVRVADLQRDVGVCTRHGVPFLLPLHSPAHIRGIAEKSELVTVLQDGLVQLTAYGQAASPEVGDAHFYDAEAALVAEFWSPCPSQR</sequence>